<accession>A0A379C8I3</accession>
<name>A0A379C8I3_9PAST</name>
<sequence length="124" mass="13869">MDNLAPVTMMVGRVLLGLYFVVPGIMKFAFWDMHIGLMQHHNMIFIPFLLATAGIVQIVLGSALIINRYTAFSALILAGLVILININLHDFWNFPAEQQNFIKNMAIFGGLLVLSGFSWKSSKK</sequence>
<dbReference type="Pfam" id="PF07681">
    <property type="entry name" value="DoxX"/>
    <property type="match status" value="1"/>
</dbReference>
<protein>
    <submittedName>
        <fullName evidence="6">DoxX</fullName>
    </submittedName>
</protein>
<organism evidence="6 7">
    <name type="scientific">Phocoenobacter uteri</name>
    <dbReference type="NCBI Taxonomy" id="146806"/>
    <lineage>
        <taxon>Bacteria</taxon>
        <taxon>Pseudomonadati</taxon>
        <taxon>Pseudomonadota</taxon>
        <taxon>Gammaproteobacteria</taxon>
        <taxon>Pasteurellales</taxon>
        <taxon>Pasteurellaceae</taxon>
        <taxon>Phocoenobacter</taxon>
    </lineage>
</organism>
<evidence type="ECO:0000313" key="7">
    <source>
        <dbReference type="Proteomes" id="UP000255417"/>
    </source>
</evidence>
<evidence type="ECO:0000256" key="2">
    <source>
        <dbReference type="ARBA" id="ARBA00022692"/>
    </source>
</evidence>
<comment type="subcellular location">
    <subcellularLocation>
        <location evidence="1">Membrane</location>
        <topology evidence="1">Multi-pass membrane protein</topology>
    </subcellularLocation>
</comment>
<evidence type="ECO:0000256" key="1">
    <source>
        <dbReference type="ARBA" id="ARBA00004141"/>
    </source>
</evidence>
<dbReference type="EMBL" id="UGTA01000001">
    <property type="protein sequence ID" value="SUB58692.1"/>
    <property type="molecule type" value="Genomic_DNA"/>
</dbReference>
<feature type="transmembrane region" description="Helical" evidence="5">
    <location>
        <begin position="71"/>
        <end position="89"/>
    </location>
</feature>
<keyword evidence="2 5" id="KW-0812">Transmembrane</keyword>
<dbReference type="AlphaFoldDB" id="A0A379C8I3"/>
<keyword evidence="7" id="KW-1185">Reference proteome</keyword>
<evidence type="ECO:0000256" key="5">
    <source>
        <dbReference type="SAM" id="Phobius"/>
    </source>
</evidence>
<proteinExistence type="predicted"/>
<reference evidence="6 7" key="1">
    <citation type="submission" date="2018-06" db="EMBL/GenBank/DDBJ databases">
        <authorList>
            <consortium name="Pathogen Informatics"/>
            <person name="Doyle S."/>
        </authorList>
    </citation>
    <scope>NUCLEOTIDE SEQUENCE [LARGE SCALE GENOMIC DNA]</scope>
    <source>
        <strain evidence="6 7">NCTC12872</strain>
    </source>
</reference>
<dbReference type="GO" id="GO:0016020">
    <property type="term" value="C:membrane"/>
    <property type="evidence" value="ECO:0007669"/>
    <property type="project" value="UniProtKB-SubCell"/>
</dbReference>
<keyword evidence="3 5" id="KW-1133">Transmembrane helix</keyword>
<evidence type="ECO:0000256" key="4">
    <source>
        <dbReference type="ARBA" id="ARBA00023136"/>
    </source>
</evidence>
<feature type="transmembrane region" description="Helical" evidence="5">
    <location>
        <begin position="12"/>
        <end position="31"/>
    </location>
</feature>
<feature type="transmembrane region" description="Helical" evidence="5">
    <location>
        <begin position="101"/>
        <end position="119"/>
    </location>
</feature>
<feature type="transmembrane region" description="Helical" evidence="5">
    <location>
        <begin position="43"/>
        <end position="65"/>
    </location>
</feature>
<evidence type="ECO:0000313" key="6">
    <source>
        <dbReference type="EMBL" id="SUB58692.1"/>
    </source>
</evidence>
<dbReference type="InterPro" id="IPR032808">
    <property type="entry name" value="DoxX"/>
</dbReference>
<dbReference type="Proteomes" id="UP000255417">
    <property type="component" value="Unassembled WGS sequence"/>
</dbReference>
<gene>
    <name evidence="6" type="ORF">NCTC12872_00658</name>
</gene>
<keyword evidence="4 5" id="KW-0472">Membrane</keyword>
<evidence type="ECO:0000256" key="3">
    <source>
        <dbReference type="ARBA" id="ARBA00022989"/>
    </source>
</evidence>